<dbReference type="PRINTS" id="PR00207">
    <property type="entry name" value="FLAGELLIN"/>
</dbReference>
<dbReference type="RefSeq" id="WP_187570482.1">
    <property type="nucleotide sequence ID" value="NZ_CP060711.1"/>
</dbReference>
<dbReference type="Pfam" id="PF00700">
    <property type="entry name" value="Flagellin_C"/>
    <property type="match status" value="1"/>
</dbReference>
<proteinExistence type="inferred from homology"/>
<dbReference type="InterPro" id="IPR013384">
    <property type="entry name" value="Flagell_FlgL"/>
</dbReference>
<reference evidence="8 9" key="1">
    <citation type="submission" date="2020-08" db="EMBL/GenBank/DDBJ databases">
        <title>Genome sequence of Thermomonas brevis KACC 16975T.</title>
        <authorList>
            <person name="Hyun D.-W."/>
            <person name="Bae J.-W."/>
        </authorList>
    </citation>
    <scope>NUCLEOTIDE SEQUENCE [LARGE SCALE GENOMIC DNA]</scope>
    <source>
        <strain evidence="8 9">KACC 16975</strain>
    </source>
</reference>
<keyword evidence="8" id="KW-0282">Flagellum</keyword>
<dbReference type="Gene3D" id="1.20.1330.10">
    <property type="entry name" value="f41 fragment of flagellin, N-terminal domain"/>
    <property type="match status" value="2"/>
</dbReference>
<evidence type="ECO:0000256" key="5">
    <source>
        <dbReference type="ARBA" id="ARBA00023143"/>
    </source>
</evidence>
<dbReference type="GO" id="GO:0005576">
    <property type="term" value="C:extracellular region"/>
    <property type="evidence" value="ECO:0007669"/>
    <property type="project" value="UniProtKB-SubCell"/>
</dbReference>
<evidence type="ECO:0000259" key="7">
    <source>
        <dbReference type="Pfam" id="PF00700"/>
    </source>
</evidence>
<name>A0A7G9QTP3_9GAMM</name>
<keyword evidence="9" id="KW-1185">Reference proteome</keyword>
<evidence type="ECO:0000259" key="6">
    <source>
        <dbReference type="Pfam" id="PF00669"/>
    </source>
</evidence>
<dbReference type="InterPro" id="IPR046358">
    <property type="entry name" value="Flagellin_C"/>
</dbReference>
<dbReference type="GO" id="GO:0009424">
    <property type="term" value="C:bacterial-type flagellum hook"/>
    <property type="evidence" value="ECO:0007669"/>
    <property type="project" value="InterPro"/>
</dbReference>
<feature type="domain" description="Flagellin C-terminal" evidence="7">
    <location>
        <begin position="328"/>
        <end position="402"/>
    </location>
</feature>
<dbReference type="InterPro" id="IPR001492">
    <property type="entry name" value="Flagellin"/>
</dbReference>
<dbReference type="GO" id="GO:0071973">
    <property type="term" value="P:bacterial-type flagellum-dependent cell motility"/>
    <property type="evidence" value="ECO:0007669"/>
    <property type="project" value="InterPro"/>
</dbReference>
<evidence type="ECO:0000313" key="9">
    <source>
        <dbReference type="Proteomes" id="UP000515977"/>
    </source>
</evidence>
<dbReference type="EMBL" id="CP060711">
    <property type="protein sequence ID" value="QNN46718.1"/>
    <property type="molecule type" value="Genomic_DNA"/>
</dbReference>
<evidence type="ECO:0000256" key="1">
    <source>
        <dbReference type="ARBA" id="ARBA00004365"/>
    </source>
</evidence>
<evidence type="ECO:0000256" key="2">
    <source>
        <dbReference type="ARBA" id="ARBA00004613"/>
    </source>
</evidence>
<keyword evidence="8" id="KW-0966">Cell projection</keyword>
<dbReference type="Proteomes" id="UP000515977">
    <property type="component" value="Chromosome"/>
</dbReference>
<keyword evidence="5" id="KW-0975">Bacterial flagellum</keyword>
<dbReference type="SUPFAM" id="SSF64518">
    <property type="entry name" value="Phase 1 flagellin"/>
    <property type="match status" value="1"/>
</dbReference>
<dbReference type="PANTHER" id="PTHR42792">
    <property type="entry name" value="FLAGELLIN"/>
    <property type="match status" value="1"/>
</dbReference>
<dbReference type="InterPro" id="IPR001029">
    <property type="entry name" value="Flagellin_N"/>
</dbReference>
<gene>
    <name evidence="8" type="primary">flgL</name>
    <name evidence="8" type="ORF">H9L17_00540</name>
</gene>
<protein>
    <submittedName>
        <fullName evidence="8">Flagellar hook-associated protein FlgL</fullName>
    </submittedName>
</protein>
<keyword evidence="8" id="KW-0969">Cilium</keyword>
<comment type="similarity">
    <text evidence="3">Belongs to the bacterial flagellin family.</text>
</comment>
<sequence length="402" mass="42194">MSMRISTAQMHFNSLNAMRTRQSEISKLQQQISTGVKLTRGEDDPVGMSSALRLEHTLASLDQFESNSTVLSNRLRSQESALSDAGDVLQRARDLTIQASNGILSDSDLHSIAVEMRGLRSSLLQIANRDDGTGRSLFAGNRDGVAPFTDSNGNVIYLGDDGQNDVDVAPSVAVADTDPGSAVFLRVATGDGISRAFAGAGNTGSGVLGSAQVTNQALWNGGTLQLSFPTPDSYEVLDGSGNPLSPPVAGAWTPGQAITAQGVQFNVTGAPAAGDSFTLEKAPNQDIFATLQNLIDALDSPGSTDADVARRTNALRAGQKDLVSAQDHLLDIRSATGIRRNDLDGADASRSADGITLSEALSNLRDTDPVEAISQLQLSQAALDAAQQLMARIQRSSLFDLL</sequence>
<feature type="domain" description="Flagellin N-terminal" evidence="6">
    <location>
        <begin position="5"/>
        <end position="141"/>
    </location>
</feature>
<keyword evidence="4" id="KW-0964">Secreted</keyword>
<accession>A0A7G9QTP3</accession>
<dbReference type="AlphaFoldDB" id="A0A7G9QTP3"/>
<dbReference type="KEGG" id="tbv:H9L17_00540"/>
<dbReference type="PANTHER" id="PTHR42792:SF1">
    <property type="entry name" value="FLAGELLAR HOOK-ASSOCIATED PROTEIN 3"/>
    <property type="match status" value="1"/>
</dbReference>
<dbReference type="NCBIfam" id="TIGR02550">
    <property type="entry name" value="flagell_flgL"/>
    <property type="match status" value="1"/>
</dbReference>
<evidence type="ECO:0000313" key="8">
    <source>
        <dbReference type="EMBL" id="QNN46718.1"/>
    </source>
</evidence>
<evidence type="ECO:0000256" key="4">
    <source>
        <dbReference type="ARBA" id="ARBA00022525"/>
    </source>
</evidence>
<comment type="subcellular location">
    <subcellularLocation>
        <location evidence="1">Bacterial flagellum</location>
    </subcellularLocation>
    <subcellularLocation>
        <location evidence="2">Secreted</location>
    </subcellularLocation>
</comment>
<organism evidence="8 9">
    <name type="scientific">Thermomonas brevis</name>
    <dbReference type="NCBI Taxonomy" id="215691"/>
    <lineage>
        <taxon>Bacteria</taxon>
        <taxon>Pseudomonadati</taxon>
        <taxon>Pseudomonadota</taxon>
        <taxon>Gammaproteobacteria</taxon>
        <taxon>Lysobacterales</taxon>
        <taxon>Lysobacteraceae</taxon>
        <taxon>Thermomonas</taxon>
    </lineage>
</organism>
<dbReference type="Pfam" id="PF00669">
    <property type="entry name" value="Flagellin_N"/>
    <property type="match status" value="1"/>
</dbReference>
<evidence type="ECO:0000256" key="3">
    <source>
        <dbReference type="ARBA" id="ARBA00005709"/>
    </source>
</evidence>
<dbReference type="GO" id="GO:0005198">
    <property type="term" value="F:structural molecule activity"/>
    <property type="evidence" value="ECO:0007669"/>
    <property type="project" value="InterPro"/>
</dbReference>